<feature type="non-terminal residue" evidence="1">
    <location>
        <position position="36"/>
    </location>
</feature>
<keyword evidence="2" id="KW-1185">Reference proteome</keyword>
<protein>
    <submittedName>
        <fullName evidence="1">Uncharacterized protein</fullName>
    </submittedName>
</protein>
<feature type="non-terminal residue" evidence="1">
    <location>
        <position position="1"/>
    </location>
</feature>
<evidence type="ECO:0000313" key="2">
    <source>
        <dbReference type="Proteomes" id="UP000186817"/>
    </source>
</evidence>
<proteinExistence type="predicted"/>
<sequence length="36" mass="3866">CGPALCHYQGRAAVGPGHGQHESYSVRCGLPVHKRH</sequence>
<accession>A0A1Q9BQW3</accession>
<dbReference type="EMBL" id="LSRX01006431">
    <property type="protein sequence ID" value="OLP73087.1"/>
    <property type="molecule type" value="Genomic_DNA"/>
</dbReference>
<dbReference type="AlphaFoldDB" id="A0A1Q9BQW3"/>
<gene>
    <name evidence="1" type="ORF">AK812_SmicGene47821</name>
</gene>
<dbReference type="Proteomes" id="UP000186817">
    <property type="component" value="Unassembled WGS sequence"/>
</dbReference>
<evidence type="ECO:0000313" key="1">
    <source>
        <dbReference type="EMBL" id="OLP73087.1"/>
    </source>
</evidence>
<name>A0A1Q9BQW3_SYMMI</name>
<organism evidence="1 2">
    <name type="scientific">Symbiodinium microadriaticum</name>
    <name type="common">Dinoflagellate</name>
    <name type="synonym">Zooxanthella microadriatica</name>
    <dbReference type="NCBI Taxonomy" id="2951"/>
    <lineage>
        <taxon>Eukaryota</taxon>
        <taxon>Sar</taxon>
        <taxon>Alveolata</taxon>
        <taxon>Dinophyceae</taxon>
        <taxon>Suessiales</taxon>
        <taxon>Symbiodiniaceae</taxon>
        <taxon>Symbiodinium</taxon>
    </lineage>
</organism>
<reference evidence="1 2" key="1">
    <citation type="submission" date="2016-02" db="EMBL/GenBank/DDBJ databases">
        <title>Genome analysis of coral dinoflagellate symbionts highlights evolutionary adaptations to a symbiotic lifestyle.</title>
        <authorList>
            <person name="Aranda M."/>
            <person name="Li Y."/>
            <person name="Liew Y.J."/>
            <person name="Baumgarten S."/>
            <person name="Simakov O."/>
            <person name="Wilson M."/>
            <person name="Piel J."/>
            <person name="Ashoor H."/>
            <person name="Bougouffa S."/>
            <person name="Bajic V.B."/>
            <person name="Ryu T."/>
            <person name="Ravasi T."/>
            <person name="Bayer T."/>
            <person name="Micklem G."/>
            <person name="Kim H."/>
            <person name="Bhak J."/>
            <person name="Lajeunesse T.C."/>
            <person name="Voolstra C.R."/>
        </authorList>
    </citation>
    <scope>NUCLEOTIDE SEQUENCE [LARGE SCALE GENOMIC DNA]</scope>
    <source>
        <strain evidence="1 2">CCMP2467</strain>
    </source>
</reference>
<comment type="caution">
    <text evidence="1">The sequence shown here is derived from an EMBL/GenBank/DDBJ whole genome shotgun (WGS) entry which is preliminary data.</text>
</comment>